<protein>
    <submittedName>
        <fullName evidence="1">Uncharacterized protein</fullName>
    </submittedName>
</protein>
<dbReference type="Pfam" id="PF08021">
    <property type="entry name" value="FAD_binding_9"/>
    <property type="match status" value="1"/>
</dbReference>
<dbReference type="SUPFAM" id="SSF63380">
    <property type="entry name" value="Riboflavin synthase domain-like"/>
    <property type="match status" value="1"/>
</dbReference>
<comment type="caution">
    <text evidence="1">The sequence shown here is derived from an EMBL/GenBank/DDBJ whole genome shotgun (WGS) entry which is preliminary data.</text>
</comment>
<dbReference type="InterPro" id="IPR039374">
    <property type="entry name" value="SIP_fam"/>
</dbReference>
<gene>
    <name evidence="1" type="ORF">BCR15_04560</name>
</gene>
<dbReference type="Pfam" id="PF04954">
    <property type="entry name" value="SIP"/>
    <property type="match status" value="1"/>
</dbReference>
<dbReference type="Proteomes" id="UP000093501">
    <property type="component" value="Unassembled WGS sequence"/>
</dbReference>
<name>A0A1C0AMD9_9ACTN</name>
<dbReference type="CDD" id="cd06193">
    <property type="entry name" value="siderophore_interacting"/>
    <property type="match status" value="1"/>
</dbReference>
<keyword evidence="2" id="KW-1185">Reference proteome</keyword>
<dbReference type="EMBL" id="MBQD01000021">
    <property type="protein sequence ID" value="OCL34004.1"/>
    <property type="molecule type" value="Genomic_DNA"/>
</dbReference>
<dbReference type="InterPro" id="IPR017927">
    <property type="entry name" value="FAD-bd_FR_type"/>
</dbReference>
<accession>A0A1C0AMD9</accession>
<evidence type="ECO:0000313" key="2">
    <source>
        <dbReference type="Proteomes" id="UP000093501"/>
    </source>
</evidence>
<dbReference type="AlphaFoldDB" id="A0A1C0AMD9"/>
<dbReference type="Gene3D" id="3.40.50.80">
    <property type="entry name" value="Nucleotide-binding domain of ferredoxin-NADP reductase (FNR) module"/>
    <property type="match status" value="1"/>
</dbReference>
<organism evidence="1 2">
    <name type="scientific">Tessaracoccus lapidicaptus</name>
    <dbReference type="NCBI Taxonomy" id="1427523"/>
    <lineage>
        <taxon>Bacteria</taxon>
        <taxon>Bacillati</taxon>
        <taxon>Actinomycetota</taxon>
        <taxon>Actinomycetes</taxon>
        <taxon>Propionibacteriales</taxon>
        <taxon>Propionibacteriaceae</taxon>
        <taxon>Tessaracoccus</taxon>
    </lineage>
</organism>
<dbReference type="PANTHER" id="PTHR30157">
    <property type="entry name" value="FERRIC REDUCTASE, NADPH-DEPENDENT"/>
    <property type="match status" value="1"/>
</dbReference>
<evidence type="ECO:0000313" key="1">
    <source>
        <dbReference type="EMBL" id="OCL34004.1"/>
    </source>
</evidence>
<reference evidence="2" key="1">
    <citation type="submission" date="2016-07" db="EMBL/GenBank/DDBJ databases">
        <authorList>
            <person name="Florea S."/>
            <person name="Webb J.S."/>
            <person name="Jaromczyk J."/>
            <person name="Schardl C.L."/>
        </authorList>
    </citation>
    <scope>NUCLEOTIDE SEQUENCE [LARGE SCALE GENOMIC DNA]</scope>
    <source>
        <strain evidence="2">IPBSL-7</strain>
    </source>
</reference>
<dbReference type="PANTHER" id="PTHR30157:SF0">
    <property type="entry name" value="NADPH-DEPENDENT FERRIC-CHELATE REDUCTASE"/>
    <property type="match status" value="1"/>
</dbReference>
<dbReference type="InterPro" id="IPR007037">
    <property type="entry name" value="SIP_rossman_dom"/>
</dbReference>
<proteinExistence type="predicted"/>
<dbReference type="InterPro" id="IPR013113">
    <property type="entry name" value="SIP_FAD-bd"/>
</dbReference>
<dbReference type="PROSITE" id="PS51384">
    <property type="entry name" value="FAD_FR"/>
    <property type="match status" value="1"/>
</dbReference>
<sequence>MAATPEPSGQLLVEAEVLAVAAPAAAVRRVTLGAAEFVGLPTAGADEFLGLLMPPTGQGLVLPDPDRVDIRAAVAELPEHARPALRWYTVRRHDDVAGTIDVDIVTHGTSGPGSAWALTVRPGDRVGVRQCGALFLPGDSDRICFVVDETAAPGLAAIMERHDLGPDCRIIVETPDLAHLTPLPWHPGLTVLTRHDRSPGEVARAALADADATAFDYFYLCGESDLAASCRRLLVSERGVARRQVLFSGYWKLGQARV</sequence>
<dbReference type="GO" id="GO:0016491">
    <property type="term" value="F:oxidoreductase activity"/>
    <property type="evidence" value="ECO:0007669"/>
    <property type="project" value="InterPro"/>
</dbReference>
<dbReference type="InterPro" id="IPR017938">
    <property type="entry name" value="Riboflavin_synthase-like_b-brl"/>
</dbReference>
<dbReference type="InterPro" id="IPR039261">
    <property type="entry name" value="FNR_nucleotide-bd"/>
</dbReference>
<dbReference type="Gene3D" id="2.40.30.10">
    <property type="entry name" value="Translation factors"/>
    <property type="match status" value="1"/>
</dbReference>